<keyword evidence="1" id="KW-0175">Coiled coil</keyword>
<evidence type="ECO:0008006" key="3">
    <source>
        <dbReference type="Google" id="ProtNLM"/>
    </source>
</evidence>
<feature type="coiled-coil region" evidence="1">
    <location>
        <begin position="83"/>
        <end position="117"/>
    </location>
</feature>
<evidence type="ECO:0000256" key="1">
    <source>
        <dbReference type="SAM" id="Coils"/>
    </source>
</evidence>
<reference evidence="2" key="1">
    <citation type="submission" date="2024-07" db="EMBL/GenBank/DDBJ databases">
        <authorList>
            <person name="Kim Y.J."/>
            <person name="Jeong J.Y."/>
        </authorList>
    </citation>
    <scope>NUCLEOTIDE SEQUENCE</scope>
    <source>
        <strain evidence="2">GIHE-MW2</strain>
    </source>
</reference>
<protein>
    <recommendedName>
        <fullName evidence="3">SMODS and SLOG-associating 2TM effector domain-containing protein</fullName>
    </recommendedName>
</protein>
<accession>A0AAU8JJG4</accession>
<evidence type="ECO:0000313" key="2">
    <source>
        <dbReference type="EMBL" id="XCM38953.1"/>
    </source>
</evidence>
<dbReference type="EMBL" id="CP159837">
    <property type="protein sequence ID" value="XCM38953.1"/>
    <property type="molecule type" value="Genomic_DNA"/>
</dbReference>
<dbReference type="RefSeq" id="WP_054465671.1">
    <property type="nucleotide sequence ID" value="NZ_CP159837.1"/>
</dbReference>
<organism evidence="2">
    <name type="scientific">Planktothricoides raciborskii GIHE-MW2</name>
    <dbReference type="NCBI Taxonomy" id="2792601"/>
    <lineage>
        <taxon>Bacteria</taxon>
        <taxon>Bacillati</taxon>
        <taxon>Cyanobacteriota</taxon>
        <taxon>Cyanophyceae</taxon>
        <taxon>Oscillatoriophycideae</taxon>
        <taxon>Oscillatoriales</taxon>
        <taxon>Oscillatoriaceae</taxon>
        <taxon>Planktothricoides</taxon>
    </lineage>
</organism>
<proteinExistence type="predicted"/>
<dbReference type="AlphaFoldDB" id="A0AAU8JJG4"/>
<name>A0AAU8JJG4_9CYAN</name>
<gene>
    <name evidence="2" type="ORF">ABWT76_001832</name>
</gene>
<sequence length="131" mass="14834">MFTRFHWLELAEYVATAGSVVGTVVAIAGQNIAYVTTPLSLAIVLNLTNRQRLAKQHQQEYHLLEDHINHYYEDILAQFPSRLPAAEINLSEIQEQIQDLQDSLSILENKSASLARTVYQNLSGELNVIRE</sequence>